<feature type="transmembrane region" description="Helical" evidence="1">
    <location>
        <begin position="70"/>
        <end position="88"/>
    </location>
</feature>
<dbReference type="EMBL" id="CP119959">
    <property type="protein sequence ID" value="WFD38712.1"/>
    <property type="molecule type" value="Genomic_DNA"/>
</dbReference>
<sequence>MGLRWDPREDPAVLWTWLVAVITALEFLMETTLLNRQLKLSRAKGVPTVLRDIAPEAFITSAERFRITHATRFIYAAFRTAFVFFFVLDGGLSALWNRAGAFFVAYFNLMLLYQKGMVEKPKPFVNYIFDIKTMLAIGWLTLLAYSSESLQNDLSIEDSTGAGDFARTLEANEEEDQPVTDWIDYDSGDAAAISGAQKRHFVQALVKLYLVCNVPLFSDPLYNAYYQKRPALADRLAVLGPVDMELGLDDKVDTPYLDESDSDIAVPSIMLLP</sequence>
<keyword evidence="3" id="KW-1185">Reference proteome</keyword>
<dbReference type="RefSeq" id="XP_060121609.1">
    <property type="nucleotide sequence ID" value="XM_060265626.1"/>
</dbReference>
<dbReference type="GeneID" id="85225324"/>
<evidence type="ECO:0000313" key="3">
    <source>
        <dbReference type="Proteomes" id="UP001217754"/>
    </source>
</evidence>
<feature type="transmembrane region" description="Helical" evidence="1">
    <location>
        <begin position="12"/>
        <end position="34"/>
    </location>
</feature>
<reference evidence="2" key="1">
    <citation type="submission" date="2023-03" db="EMBL/GenBank/DDBJ databases">
        <title>Mating type loci evolution in Malassezia.</title>
        <authorList>
            <person name="Coelho M.A."/>
        </authorList>
    </citation>
    <scope>NUCLEOTIDE SEQUENCE</scope>
    <source>
        <strain evidence="2">CBS 9431</strain>
    </source>
</reference>
<accession>A0AAF0J9F9</accession>
<protein>
    <submittedName>
        <fullName evidence="2">Uncharacterized protein</fullName>
    </submittedName>
</protein>
<name>A0AAF0J9F9_9BASI</name>
<keyword evidence="1" id="KW-1133">Transmembrane helix</keyword>
<organism evidence="2 3">
    <name type="scientific">Malassezia japonica</name>
    <dbReference type="NCBI Taxonomy" id="223818"/>
    <lineage>
        <taxon>Eukaryota</taxon>
        <taxon>Fungi</taxon>
        <taxon>Dikarya</taxon>
        <taxon>Basidiomycota</taxon>
        <taxon>Ustilaginomycotina</taxon>
        <taxon>Malasseziomycetes</taxon>
        <taxon>Malasseziales</taxon>
        <taxon>Malasseziaceae</taxon>
        <taxon>Malassezia</taxon>
    </lineage>
</organism>
<keyword evidence="1" id="KW-0472">Membrane</keyword>
<keyword evidence="1" id="KW-0812">Transmembrane</keyword>
<proteinExistence type="predicted"/>
<dbReference type="AlphaFoldDB" id="A0AAF0J9F9"/>
<gene>
    <name evidence="2" type="ORF">MJAP1_001675</name>
</gene>
<evidence type="ECO:0000256" key="1">
    <source>
        <dbReference type="SAM" id="Phobius"/>
    </source>
</evidence>
<dbReference type="Proteomes" id="UP001217754">
    <property type="component" value="Chromosome 2"/>
</dbReference>
<evidence type="ECO:0000313" key="2">
    <source>
        <dbReference type="EMBL" id="WFD38712.1"/>
    </source>
</evidence>